<name>A0A4R5N9J9_9LACO</name>
<dbReference type="STRING" id="907931.GCA_000165675_01254"/>
<evidence type="ECO:0000259" key="5">
    <source>
        <dbReference type="Pfam" id="PF00849"/>
    </source>
</evidence>
<gene>
    <name evidence="6" type="ORF">C5L23_000693</name>
</gene>
<dbReference type="CDD" id="cd02869">
    <property type="entry name" value="PseudoU_synth_RluA_like"/>
    <property type="match status" value="1"/>
</dbReference>
<dbReference type="GO" id="GO:0003723">
    <property type="term" value="F:RNA binding"/>
    <property type="evidence" value="ECO:0007669"/>
    <property type="project" value="InterPro"/>
</dbReference>
<organism evidence="6 7">
    <name type="scientific">Leuconostoc fallax</name>
    <dbReference type="NCBI Taxonomy" id="1251"/>
    <lineage>
        <taxon>Bacteria</taxon>
        <taxon>Bacillati</taxon>
        <taxon>Bacillota</taxon>
        <taxon>Bacilli</taxon>
        <taxon>Lactobacillales</taxon>
        <taxon>Lactobacillaceae</taxon>
        <taxon>Leuconostoc</taxon>
    </lineage>
</organism>
<evidence type="ECO:0000256" key="2">
    <source>
        <dbReference type="ARBA" id="ARBA00010876"/>
    </source>
</evidence>
<dbReference type="InterPro" id="IPR006224">
    <property type="entry name" value="PsdUridine_synth_RluA-like_CS"/>
</dbReference>
<comment type="catalytic activity">
    <reaction evidence="1">
        <text>a uridine in RNA = a pseudouridine in RNA</text>
        <dbReference type="Rhea" id="RHEA:48348"/>
        <dbReference type="Rhea" id="RHEA-COMP:12068"/>
        <dbReference type="Rhea" id="RHEA-COMP:12069"/>
        <dbReference type="ChEBI" id="CHEBI:65314"/>
        <dbReference type="ChEBI" id="CHEBI:65315"/>
    </reaction>
</comment>
<evidence type="ECO:0000256" key="3">
    <source>
        <dbReference type="ARBA" id="ARBA00031870"/>
    </source>
</evidence>
<dbReference type="EMBL" id="PUFI01000009">
    <property type="protein sequence ID" value="TDG68774.1"/>
    <property type="molecule type" value="Genomic_DNA"/>
</dbReference>
<feature type="domain" description="Pseudouridine synthase RsuA/RluA-like" evidence="5">
    <location>
        <begin position="91"/>
        <end position="247"/>
    </location>
</feature>
<dbReference type="Gene3D" id="3.30.2350.10">
    <property type="entry name" value="Pseudouridine synthase"/>
    <property type="match status" value="1"/>
</dbReference>
<evidence type="ECO:0000313" key="6">
    <source>
        <dbReference type="EMBL" id="TDG68774.1"/>
    </source>
</evidence>
<accession>A0A4R5N9J9</accession>
<dbReference type="PROSITE" id="PS01129">
    <property type="entry name" value="PSI_RLU"/>
    <property type="match status" value="1"/>
</dbReference>
<comment type="caution">
    <text evidence="6">The sequence shown here is derived from an EMBL/GenBank/DDBJ whole genome shotgun (WGS) entry which is preliminary data.</text>
</comment>
<reference evidence="6 7" key="1">
    <citation type="journal article" date="2019" name="Appl. Microbiol. Biotechnol.">
        <title>Uncovering carbohydrate metabolism through a genotype-phenotype association study of 56 lactic acid bacteria genomes.</title>
        <authorList>
            <person name="Buron-Moles G."/>
            <person name="Chailyan A."/>
            <person name="Dolejs I."/>
            <person name="Forster J."/>
            <person name="Miks M.H."/>
        </authorList>
    </citation>
    <scope>NUCLEOTIDE SEQUENCE [LARGE SCALE GENOMIC DNA]</scope>
    <source>
        <strain evidence="6 7">ATCC 700006</strain>
    </source>
</reference>
<dbReference type="PANTHER" id="PTHR21600:SF87">
    <property type="entry name" value="RNA PSEUDOURIDYLATE SYNTHASE DOMAIN-CONTAINING PROTEIN 1"/>
    <property type="match status" value="1"/>
</dbReference>
<dbReference type="GO" id="GO:0009982">
    <property type="term" value="F:pseudouridine synthase activity"/>
    <property type="evidence" value="ECO:0007669"/>
    <property type="project" value="InterPro"/>
</dbReference>
<keyword evidence="7" id="KW-1185">Reference proteome</keyword>
<dbReference type="Proteomes" id="UP000295681">
    <property type="component" value="Unassembled WGS sequence"/>
</dbReference>
<dbReference type="InterPro" id="IPR020103">
    <property type="entry name" value="PsdUridine_synth_cat_dom_sf"/>
</dbReference>
<dbReference type="AlphaFoldDB" id="A0A4R5N9J9"/>
<dbReference type="InterPro" id="IPR050188">
    <property type="entry name" value="RluA_PseudoU_synthase"/>
</dbReference>
<evidence type="ECO:0000256" key="4">
    <source>
        <dbReference type="ARBA" id="ARBA00033164"/>
    </source>
</evidence>
<protein>
    <recommendedName>
        <fullName evidence="3">RNA pseudouridylate synthase</fullName>
    </recommendedName>
    <alternativeName>
        <fullName evidence="4">RNA-uridine isomerase</fullName>
    </alternativeName>
</protein>
<evidence type="ECO:0000256" key="1">
    <source>
        <dbReference type="ARBA" id="ARBA00000073"/>
    </source>
</evidence>
<dbReference type="GO" id="GO:0140098">
    <property type="term" value="F:catalytic activity, acting on RNA"/>
    <property type="evidence" value="ECO:0007669"/>
    <property type="project" value="UniProtKB-ARBA"/>
</dbReference>
<comment type="similarity">
    <text evidence="2">Belongs to the pseudouridine synthase RluA family.</text>
</comment>
<evidence type="ECO:0000313" key="7">
    <source>
        <dbReference type="Proteomes" id="UP000295681"/>
    </source>
</evidence>
<dbReference type="PANTHER" id="PTHR21600">
    <property type="entry name" value="MITOCHONDRIAL RNA PSEUDOURIDINE SYNTHASE"/>
    <property type="match status" value="1"/>
</dbReference>
<dbReference type="InterPro" id="IPR006145">
    <property type="entry name" value="PsdUridine_synth_RsuA/RluA"/>
</dbReference>
<proteinExistence type="inferred from homology"/>
<sequence>MWTYHFKIDAVEAGKTIKELWEAWYLPQRIRGALRIHRTYQVNGQYVPTNYLLKQDDDLKIDFLADFFRTSDSQYQPNTACTVPIIFENDDLVIVDKPAGMKMHPHSPTEQDTLLHYLAGYFKVQQTTSAGTVARPYMIHRLDRETSGLVIVAKNPVVVPIMNRLLADKKIQRTYLAWVTGSVPARSGMMNEPIGIDERDERKRAVNGLAAQPAITNWYRVHAVYQNTLLRLKLDTGRMHQIRVHLAFHGHPIVGDSLYGDENVYPRMLLHAMSIGMIMPFSRQTHFVTGTLPKDFPNQLKL</sequence>
<dbReference type="Pfam" id="PF00849">
    <property type="entry name" value="PseudoU_synth_2"/>
    <property type="match status" value="1"/>
</dbReference>
<dbReference type="SUPFAM" id="SSF55120">
    <property type="entry name" value="Pseudouridine synthase"/>
    <property type="match status" value="1"/>
</dbReference>
<dbReference type="GO" id="GO:0000455">
    <property type="term" value="P:enzyme-directed rRNA pseudouridine synthesis"/>
    <property type="evidence" value="ECO:0007669"/>
    <property type="project" value="TreeGrafter"/>
</dbReference>